<dbReference type="GO" id="GO:0019867">
    <property type="term" value="C:outer membrane"/>
    <property type="evidence" value="ECO:0007669"/>
    <property type="project" value="InterPro"/>
</dbReference>
<dbReference type="Proteomes" id="UP000286947">
    <property type="component" value="Unassembled WGS sequence"/>
</dbReference>
<dbReference type="RefSeq" id="WP_126977586.1">
    <property type="nucleotide sequence ID" value="NZ_PQSP01000001.1"/>
</dbReference>
<dbReference type="EMBL" id="PQSP01000001">
    <property type="protein sequence ID" value="RUS67856.1"/>
    <property type="molecule type" value="Genomic_DNA"/>
</dbReference>
<dbReference type="SMART" id="SM00869">
    <property type="entry name" value="Autotransporter"/>
    <property type="match status" value="1"/>
</dbReference>
<dbReference type="OrthoDB" id="8613300at2"/>
<proteinExistence type="predicted"/>
<dbReference type="InterPro" id="IPR051551">
    <property type="entry name" value="Autotransporter_adhesion"/>
</dbReference>
<dbReference type="Gene3D" id="2.160.20.20">
    <property type="match status" value="5"/>
</dbReference>
<dbReference type="NCBIfam" id="TIGR01414">
    <property type="entry name" value="autotrans_barl"/>
    <property type="match status" value="1"/>
</dbReference>
<dbReference type="InterPro" id="IPR043990">
    <property type="entry name" value="AC_1"/>
</dbReference>
<dbReference type="InterPro" id="IPR005546">
    <property type="entry name" value="Autotransporte_beta"/>
</dbReference>
<evidence type="ECO:0000256" key="1">
    <source>
        <dbReference type="ARBA" id="ARBA00022729"/>
    </source>
</evidence>
<keyword evidence="4" id="KW-1185">Reference proteome</keyword>
<dbReference type="InterPro" id="IPR036709">
    <property type="entry name" value="Autotransporte_beta_dom_sf"/>
</dbReference>
<evidence type="ECO:0000313" key="4">
    <source>
        <dbReference type="Proteomes" id="UP000286947"/>
    </source>
</evidence>
<dbReference type="CDD" id="cd01344">
    <property type="entry name" value="PL2_Passenger_AT"/>
    <property type="match status" value="1"/>
</dbReference>
<dbReference type="NCBIfam" id="TIGR02601">
    <property type="entry name" value="autotrns_rpt"/>
    <property type="match status" value="9"/>
</dbReference>
<feature type="domain" description="Autotransporter" evidence="2">
    <location>
        <begin position="3240"/>
        <end position="3518"/>
    </location>
</feature>
<name>A0A433SGP0_9BURK</name>
<dbReference type="Pfam" id="PF12951">
    <property type="entry name" value="PATR"/>
    <property type="match status" value="16"/>
</dbReference>
<accession>A0A433SGP0</accession>
<dbReference type="Gene3D" id="2.40.128.130">
    <property type="entry name" value="Autotransporter beta-domain"/>
    <property type="match status" value="1"/>
</dbReference>
<sequence>MKSDQRASSIRRRRNRGFNYPMKSLCKEIKNALPLLALVVAIPAYAQIDVPSGDLGSILNGGSYNLRLTGDVTWSSTNPFYVNSATKTNIVIDGNGQTIDISGIGNLFIGNTTGTSTPFSLAITNAIITQTALSTARSAMFWISVSGVTGNLNLEGTTFQNIRPTGNGGVGDYGPIINLRSGNSTWNVDGGTAGVTFQGNKGNADQPGVVGVYAGSVNFNGKVTFDSNWTGNYGGAVSVYEAANSTMTFNGQTLFKNNRAATFGGAVDLWSGYSTLIFNGITTFDGNYVYGQGTLNFDFPWSINDQHAAGGAIHMGYLAGTGGGITFNDSVVFNNNFIVNTKSGSTISDALGGAVSLNAKGGSGSSYTYNLSLKGPSTFTGNYVYSSSGHGYGGAIYTDSSGTVFVGGGSSFTNNVASTAGGAIYVRRGTISLSADRGDITFQGNRQGATFSSYSKTLESGSSYTFYQPNAGTGTPNAIYWTNNLTASHALNLDAAAGNAINFYDPLLADSGVTLTVTKTGDGEVAFYGDNGASTNYNSLSSSTTNTTVNGGIFTVGNSAAYGNVAAGSFTLSSGATLKGSNNGTLSAAAIRLNNGSGLTVSGGTLALNSASIALGSAANGIINLTGYGTLNASSNLNAAYSGTSVAANIGTDGSSNPYTLTLNAALSGATNITKTGDGILELSVAQSYTGGTYVNAGTVLVNNAGTLGSGVVNIASAGTVNIASPSSGNYTFGNVLTGAGLLQVGLANTGNTFDFGASTGSAFAGTVELGNSSFNLAGSNTAALTNATLKLDSGNTTIVGSGTQAIGNLNINGGTLRFSNMPTGVISTGVLSLNSGIIQADNDISGVLAEPLLHQDEGSSQQLIAASSVTGQAANLSLQDTSGVAYSTATSNIVQDSGTVVAIGTYTTSLTSDSAGLYLNHVLTRLDLQPGQRLSLDSAAAGIEDMKAQITGSGSLWLSTVDTIILNNATNDYTGTTEAAEGLIILGSDNALGQTSLLNISNAFGPTTVDVNGKTQTVGALRGVGNLDINAGNLSISNGGTFSGIISGTSGQLNLTGGTLTLTGANTYTGNTSVASGSTMAIGDGGTTGSYAGNIANSGSVNFSRSNNTTYASVISGSGNMSQSGGGTLILTGNNTYTGGTTVAAGSTLQLGNGGTSGMVAGDITDNGSVVFNRSDALTYAGVISGSGSMSQNGTGTLILTVDHTYTGGTTVAAGSTLQLGNGGTTGSVTGNITDNGTLIFYRSDNQTYADVISGSGNLVKQGSNTLTLTGANAYAGTTDVDAGTLVVSGSGTIGVSAVDIASGATLQITTPASGSYTFGNVLTGSGLLQAGLTDAADAFDFGASTGSAFTGMVELGNSSFSLAGNNTSALTNATLKINTGNTTTVGSGTQTVGNLHINGGILSFANLLSGTIATNALTLSSGEIRIDPTDVVDLTGSLLVQDEGVNNRLISASSVTGSAGSFSLNNLAGAALSSGQVAIVQASDTVAQGTYGYSLNTGNSDGLYVNYRLSQVDILSGKTLTLSGDAATPAGAADLTAQIIGSGNLLVNATNSITLNNATNNYTGSTTVSGGTLVLGSNNALGQTSLLSINAGAAANINGQSQTVGSLGGAGNLNVNAGNLSVSNGGTFSGIISGGSGQLNLTGGTLTLTGANTYTGNTSVASGSTMAIGDGGTTGSYAGNIANSGSVNFSRSNSATYAGVISGSGSMSQSGGGTLILTGNNTYTGGTTVAAGSTLQLGNGGTTGSVTGNITDNGSVVFNRSDALTYAGVISGSGNLVKQNSNTLTLSSANSYSGGTTVSGGTLVLTNANAAGTGTVALSANTLLDLDFNGSFANAVTGNSNTTASIQNGNTVTLTGTNTGFSGVWEIDGTANVGAADNLGSGSVALAGTLNVVPASGTYTFANALNGDGLLNVSMGNATDAFNFAASAGNAFTGTVALNNSVFALAGDNTAALTNATLRLNSGNVTTVGAGVQNIGNLEFNGGSLAFGGALPPGTAATGVVNTTDLTLTSGQVRVTLLTTGIPNPSSPGLNLLAQDDANIMAQLVAASGAISGNISNIVLADANGNPINSAQVLAITEGGTAVANASYDFRLTTGTGNDGIYFNYGLTQLDLLSGQTLHLAADSGASGNAATMSAKLTGIGNLDVDASAASGQAVTLANAGNDYTGSTTVSGGTLVLGSNNALGQTSLLSINAGAAANINGQTQTVGSLGGAGGLNVNAGNLSISNGGTFNGIISGTSGQLNLTGGTLTLTGANSYTGNTSVASGSTMAIGNGGTTGSYAGNIANSGSVNFSRSNNATYAGVISGNGSMSQSGGGTLILTGNNTYTGGTTVAAGSTLQLGNGGTTGSVTDNITDNGSVVFNRSDTLTYAGVISGSGSMSQNGAGTLILTGNHTYAGGTTVAAGSTLQLGNGGTTGSVTGNITDNGTLIFNRSDASTFGGVISGSGQLQHGGSGTTTLTAVNTYTGATTVNGGTLRLTGSGAIGGGNVVLGSAGTLLIDAPASGNYSFANALSGSGNLVAALGANTNTFDFASTVGNAFSGTFKLNQGSMALAGDNLTALSNATFELGANGLASLNANNSIGNLTFNGGQLDVAMVNANTAYVLTVDHLEVDVPGGATIPGTVNLGVASLPGGIAPNGNLLQQDEVSANTGIKIVASNTVSSVGKQLTLLLDGVAPTDTTITIHDGFGNNDVSATYGYMAVTTQSNTPGETGLYAGYVLKELQSNSNVVLDSTGAANESMGAKLTGTGNFEYRANSDSITLLNSANDYTGQTTVSSGTLILGDDHTLGNTSAVNLANGAALNVNGATQSVGALNGSAGSVLNLNGGDLTITNGGTSAGTLAGSGQLTLSGSTLTVQNANTGLTASTTIDSGATAVLHHAAGLGSGAMALDGTLAFDNASGTFASSTSGAGVMQLNNSSHVSLAGDNSGYNGNVSITAGSSLTGSSAENLGSSTIGNDGQLILAGNGDWTFSNAMSGSGEVVKQGSGMVRIGSDYGHTGGTTVQAGTLALENSSAALSGGGAVNIASGSTLGGYGNIYGTVTNQGNLAAGDAINALTGGAGELIVHGDLINHGAVVLAGRTVGNRLTVTGNYSAASDLVINSALGGDTSPTDKLVVQGNTSGHTSVTVYNVGGVGAQTSNGIQIVEVGGASNGTFALSGRVVAGAYDYYLHQGSVSNPNDGNWYLRTPDPYVPTPTPTPVIPIRPEVGAYMANQDAALDMFMHGMHDRFGDSQFIAGDVTDKSVPSFWARTSGYYMDSRAAGQIDQNRWGSALQMGGDLARGTSGQGNWRVGVMAGYGSAKSRNQTDGQTPMARSDVNGYSVGIYGTWFADGETGSEGPYLDTWAQYGWYDNKVHGDELAQESYHSRTMAGSVEGGWTFKVHEDDTTRIFVQPQAQLTYAHYKGTDVYENNGTLVQSRNNSGLISRLGVRVFGSQQSGHDQQWQPFIEANWIYNDVGAGVAMNGQGFDTSIPRSRFELKTGVEVRINDRWNVWGHIGAQQGHEGYMRLEGLAGVKYSW</sequence>
<comment type="caution">
    <text evidence="3">The sequence shown here is derived from an EMBL/GenBank/DDBJ whole genome shotgun (WGS) entry which is preliminary data.</text>
</comment>
<dbReference type="InterPro" id="IPR013425">
    <property type="entry name" value="Autotrns_rpt"/>
</dbReference>
<keyword evidence="1" id="KW-0732">Signal</keyword>
<dbReference type="PROSITE" id="PS51208">
    <property type="entry name" value="AUTOTRANSPORTER"/>
    <property type="match status" value="1"/>
</dbReference>
<organism evidence="3 4">
    <name type="scientific">Saezia sanguinis</name>
    <dbReference type="NCBI Taxonomy" id="1965230"/>
    <lineage>
        <taxon>Bacteria</taxon>
        <taxon>Pseudomonadati</taxon>
        <taxon>Pseudomonadota</taxon>
        <taxon>Betaproteobacteria</taxon>
        <taxon>Burkholderiales</taxon>
        <taxon>Saeziaceae</taxon>
        <taxon>Saezia</taxon>
    </lineage>
</organism>
<dbReference type="PANTHER" id="PTHR35037">
    <property type="entry name" value="C-TERMINAL REGION OF AIDA-LIKE PROTEIN"/>
    <property type="match status" value="1"/>
</dbReference>
<evidence type="ECO:0000259" key="2">
    <source>
        <dbReference type="PROSITE" id="PS51208"/>
    </source>
</evidence>
<dbReference type="PANTHER" id="PTHR35037:SF3">
    <property type="entry name" value="C-TERMINAL REGION OF AIDA-LIKE PROTEIN"/>
    <property type="match status" value="1"/>
</dbReference>
<evidence type="ECO:0000313" key="3">
    <source>
        <dbReference type="EMBL" id="RUS67856.1"/>
    </source>
</evidence>
<protein>
    <submittedName>
        <fullName evidence="3">AIDA-I autotransporter</fullName>
    </submittedName>
</protein>
<dbReference type="InterPro" id="IPR011050">
    <property type="entry name" value="Pectin_lyase_fold/virulence"/>
</dbReference>
<dbReference type="SUPFAM" id="SSF103515">
    <property type="entry name" value="Autotransporter"/>
    <property type="match status" value="1"/>
</dbReference>
<dbReference type="InterPro" id="IPR006315">
    <property type="entry name" value="OM_autotransptr_brl_dom"/>
</dbReference>
<dbReference type="SUPFAM" id="SSF51126">
    <property type="entry name" value="Pectin lyase-like"/>
    <property type="match status" value="7"/>
</dbReference>
<reference evidence="3 4" key="1">
    <citation type="submission" date="2018-01" db="EMBL/GenBank/DDBJ databases">
        <title>Saezia sanguinis gen. nov., sp. nov., in the order Burkholderiales isolated from human blood.</title>
        <authorList>
            <person name="Medina-Pascual M.J."/>
            <person name="Valdezate S."/>
            <person name="Monzon S."/>
            <person name="Cuesta I."/>
            <person name="Carrasco G."/>
            <person name="Villalon P."/>
            <person name="Saez-Nieto J.A."/>
        </authorList>
    </citation>
    <scope>NUCLEOTIDE SEQUENCE [LARGE SCALE GENOMIC DNA]</scope>
    <source>
        <strain evidence="3 4">CNM695-12</strain>
    </source>
</reference>
<dbReference type="InterPro" id="IPR012332">
    <property type="entry name" value="Autotransporter_pectin_lyase_C"/>
</dbReference>
<gene>
    <name evidence="3" type="primary">aidA-I_1</name>
    <name evidence="3" type="ORF">CUZ56_00336</name>
</gene>